<name>A0A2M8KEH7_9BACT</name>
<comment type="caution">
    <text evidence="2">The sequence shown here is derived from an EMBL/GenBank/DDBJ whole genome shotgun (WGS) entry which is preliminary data.</text>
</comment>
<sequence>MKQQINLHNRVVEYSVLRSDRAKRMRLAVYCDGNFVVTVPKVLPADSIDRYLIEKSKWVVSKLDFFEQLNKRQKLSLGVDGFEVYRDKALKMVTHRIEELNNELYKFKFNQITVKNQKTRWGSCSKKRNLNFNYKILFLSPRMRDYIIIHELCHLREFNHSNKFWRLVAKAIPNYVDIVEELKIKGLMIG</sequence>
<dbReference type="GO" id="GO:0016787">
    <property type="term" value="F:hydrolase activity"/>
    <property type="evidence" value="ECO:0007669"/>
    <property type="project" value="UniProtKB-KW"/>
</dbReference>
<dbReference type="InterPro" id="IPR053136">
    <property type="entry name" value="UTP_pyrophosphatase-like"/>
</dbReference>
<organism evidence="2 3">
    <name type="scientific">Candidatus Portnoybacteria bacterium CG10_big_fil_rev_8_21_14_0_10_36_7</name>
    <dbReference type="NCBI Taxonomy" id="1974812"/>
    <lineage>
        <taxon>Bacteria</taxon>
        <taxon>Candidatus Portnoyibacteriota</taxon>
    </lineage>
</organism>
<dbReference type="CDD" id="cd07344">
    <property type="entry name" value="M48_yhfN_like"/>
    <property type="match status" value="1"/>
</dbReference>
<dbReference type="Proteomes" id="UP000231450">
    <property type="component" value="Unassembled WGS sequence"/>
</dbReference>
<reference evidence="3" key="1">
    <citation type="submission" date="2017-09" db="EMBL/GenBank/DDBJ databases">
        <title>Depth-based differentiation of microbial function through sediment-hosted aquifers and enrichment of novel symbionts in the deep terrestrial subsurface.</title>
        <authorList>
            <person name="Probst A.J."/>
            <person name="Ladd B."/>
            <person name="Jarett J.K."/>
            <person name="Geller-Mcgrath D.E."/>
            <person name="Sieber C.M.K."/>
            <person name="Emerson J.B."/>
            <person name="Anantharaman K."/>
            <person name="Thomas B.C."/>
            <person name="Malmstrom R."/>
            <person name="Stieglmeier M."/>
            <person name="Klingl A."/>
            <person name="Woyke T."/>
            <person name="Ryan C.M."/>
            <person name="Banfield J.F."/>
        </authorList>
    </citation>
    <scope>NUCLEOTIDE SEQUENCE [LARGE SCALE GENOMIC DNA]</scope>
</reference>
<dbReference type="Pfam" id="PF01863">
    <property type="entry name" value="YgjP-like"/>
    <property type="match status" value="1"/>
</dbReference>
<proteinExistence type="predicted"/>
<feature type="domain" description="YgjP-like metallopeptidase" evidence="1">
    <location>
        <begin position="83"/>
        <end position="183"/>
    </location>
</feature>
<evidence type="ECO:0000313" key="2">
    <source>
        <dbReference type="EMBL" id="PJE58318.1"/>
    </source>
</evidence>
<dbReference type="InterPro" id="IPR002725">
    <property type="entry name" value="YgjP-like_metallopeptidase"/>
</dbReference>
<evidence type="ECO:0000313" key="3">
    <source>
        <dbReference type="Proteomes" id="UP000231450"/>
    </source>
</evidence>
<dbReference type="Gene3D" id="3.30.2010.10">
    <property type="entry name" value="Metalloproteases ('zincins'), catalytic domain"/>
    <property type="match status" value="1"/>
</dbReference>
<gene>
    <name evidence="2" type="ORF">COU81_01380</name>
</gene>
<dbReference type="PANTHER" id="PTHR30399:SF1">
    <property type="entry name" value="UTP PYROPHOSPHATASE"/>
    <property type="match status" value="1"/>
</dbReference>
<dbReference type="AlphaFoldDB" id="A0A2M8KEH7"/>
<accession>A0A2M8KEH7</accession>
<dbReference type="PANTHER" id="PTHR30399">
    <property type="entry name" value="UNCHARACTERIZED PROTEIN YGJP"/>
    <property type="match status" value="1"/>
</dbReference>
<evidence type="ECO:0000259" key="1">
    <source>
        <dbReference type="Pfam" id="PF01863"/>
    </source>
</evidence>
<dbReference type="EMBL" id="PFDW01000031">
    <property type="protein sequence ID" value="PJE58318.1"/>
    <property type="molecule type" value="Genomic_DNA"/>
</dbReference>
<keyword evidence="2" id="KW-0378">Hydrolase</keyword>
<protein>
    <submittedName>
        <fullName evidence="2">Metal-dependent hydrolase</fullName>
    </submittedName>
</protein>